<sequence>MNIVIVSDVFGITPALIKLKEKLGVTIIIDPYNGKSMDFKSEAEAYSCFIAKIGLDDYISIVLKALASLDGKTTLIGFSIGASAIWRISLTNENNFIKQAFCFYGSQIRNFTQIEPCFKINLLFPKSEPHFDVVELIKKLEAKANVKITQVEYLHGFMNYYSNNFNNTGYQRYVTLLQTITR</sequence>
<reference evidence="2 4" key="1">
    <citation type="submission" date="2019-07" db="EMBL/GenBank/DDBJ databases">
        <title>Genomes of sea-ice associated Colwellia species.</title>
        <authorList>
            <person name="Bowman J.P."/>
        </authorList>
    </citation>
    <scope>NUCLEOTIDE SEQUENCE [LARGE SCALE GENOMIC DNA]</scope>
    <source>
        <strain evidence="1 3">ACAM 607</strain>
        <strain evidence="2 4">IC036</strain>
    </source>
</reference>
<evidence type="ECO:0000313" key="3">
    <source>
        <dbReference type="Proteomes" id="UP000321525"/>
    </source>
</evidence>
<evidence type="ECO:0008006" key="5">
    <source>
        <dbReference type="Google" id="ProtNLM"/>
    </source>
</evidence>
<dbReference type="SUPFAM" id="SSF53474">
    <property type="entry name" value="alpha/beta-Hydrolases"/>
    <property type="match status" value="1"/>
</dbReference>
<keyword evidence="3" id="KW-1185">Reference proteome</keyword>
<evidence type="ECO:0000313" key="2">
    <source>
        <dbReference type="EMBL" id="TWX64688.1"/>
    </source>
</evidence>
<dbReference type="Proteomes" id="UP000321525">
    <property type="component" value="Unassembled WGS sequence"/>
</dbReference>
<dbReference type="InterPro" id="IPR029058">
    <property type="entry name" value="AB_hydrolase_fold"/>
</dbReference>
<evidence type="ECO:0000313" key="1">
    <source>
        <dbReference type="EMBL" id="TWX55818.1"/>
    </source>
</evidence>
<evidence type="ECO:0000313" key="4">
    <source>
        <dbReference type="Proteomes" id="UP000321917"/>
    </source>
</evidence>
<organism evidence="2 4">
    <name type="scientific">Colwellia hornerae</name>
    <dbReference type="NCBI Taxonomy" id="89402"/>
    <lineage>
        <taxon>Bacteria</taxon>
        <taxon>Pseudomonadati</taxon>
        <taxon>Pseudomonadota</taxon>
        <taxon>Gammaproteobacteria</taxon>
        <taxon>Alteromonadales</taxon>
        <taxon>Colwelliaceae</taxon>
        <taxon>Colwellia</taxon>
    </lineage>
</organism>
<dbReference type="RefSeq" id="WP_146800419.1">
    <property type="nucleotide sequence ID" value="NZ_VOLP01000025.1"/>
</dbReference>
<dbReference type="EMBL" id="VOLQ01000029">
    <property type="protein sequence ID" value="TWX64688.1"/>
    <property type="molecule type" value="Genomic_DNA"/>
</dbReference>
<name>A0A5C6Q7F2_9GAMM</name>
<dbReference type="EMBL" id="VOLR01000026">
    <property type="protein sequence ID" value="TWX55818.1"/>
    <property type="molecule type" value="Genomic_DNA"/>
</dbReference>
<comment type="caution">
    <text evidence="2">The sequence shown here is derived from an EMBL/GenBank/DDBJ whole genome shotgun (WGS) entry which is preliminary data.</text>
</comment>
<dbReference type="Gene3D" id="3.40.50.1820">
    <property type="entry name" value="alpha/beta hydrolase"/>
    <property type="match status" value="1"/>
</dbReference>
<dbReference type="AlphaFoldDB" id="A0A5C6Q7F2"/>
<protein>
    <recommendedName>
        <fullName evidence="5">Dienelactone hydrolase domain-containing protein</fullName>
    </recommendedName>
</protein>
<gene>
    <name evidence="1" type="ORF">ESZ26_15755</name>
    <name evidence="2" type="ORF">ESZ27_13810</name>
</gene>
<dbReference type="OrthoDB" id="8478808at2"/>
<dbReference type="Proteomes" id="UP000321917">
    <property type="component" value="Unassembled WGS sequence"/>
</dbReference>
<accession>A0A5C6Q7F2</accession>
<proteinExistence type="predicted"/>